<dbReference type="AlphaFoldDB" id="A0A2Z6G896"/>
<keyword evidence="3" id="KW-1185">Reference proteome</keyword>
<evidence type="ECO:0000313" key="2">
    <source>
        <dbReference type="EMBL" id="BBE49682.1"/>
    </source>
</evidence>
<gene>
    <name evidence="2" type="ORF">OYT1_ch0106</name>
</gene>
<dbReference type="Pfam" id="PF11391">
    <property type="entry name" value="DUF2798"/>
    <property type="match status" value="1"/>
</dbReference>
<protein>
    <recommendedName>
        <fullName evidence="4">DUF2798 domain-containing protein</fullName>
    </recommendedName>
</protein>
<keyword evidence="1" id="KW-0812">Transmembrane</keyword>
<dbReference type="InterPro" id="IPR021529">
    <property type="entry name" value="DUF2798"/>
</dbReference>
<reference evidence="2 3" key="1">
    <citation type="submission" date="2018-06" db="EMBL/GenBank/DDBJ databases">
        <title>OYT1 Genome Sequencing.</title>
        <authorList>
            <person name="Kato S."/>
            <person name="Itoh T."/>
            <person name="Ohkuma M."/>
        </authorList>
    </citation>
    <scope>NUCLEOTIDE SEQUENCE [LARGE SCALE GENOMIC DNA]</scope>
    <source>
        <strain evidence="2 3">OYT1</strain>
    </source>
</reference>
<name>A0A2Z6G896_9PROT</name>
<dbReference type="OrthoDB" id="4557675at2"/>
<keyword evidence="1" id="KW-0472">Membrane</keyword>
<feature type="transmembrane region" description="Helical" evidence="1">
    <location>
        <begin position="43"/>
        <end position="62"/>
    </location>
</feature>
<dbReference type="KEGG" id="fam:OYT1_ch0106"/>
<sequence length="78" mass="8622">MRIPAKYANILFGGMLSAIMVTVISGTVLFVNQGYSPEFFRQWFKGFTSAWPIAFPTVLVVAPRVRKMVARLTEPAAG</sequence>
<evidence type="ECO:0008006" key="4">
    <source>
        <dbReference type="Google" id="ProtNLM"/>
    </source>
</evidence>
<dbReference type="EMBL" id="AP018738">
    <property type="protein sequence ID" value="BBE49682.1"/>
    <property type="molecule type" value="Genomic_DNA"/>
</dbReference>
<evidence type="ECO:0000256" key="1">
    <source>
        <dbReference type="SAM" id="Phobius"/>
    </source>
</evidence>
<keyword evidence="1" id="KW-1133">Transmembrane helix</keyword>
<dbReference type="STRING" id="1188319.OYT1_00647"/>
<dbReference type="Proteomes" id="UP000033070">
    <property type="component" value="Chromosome"/>
</dbReference>
<organism evidence="2 3">
    <name type="scientific">Ferriphaselus amnicola</name>
    <dbReference type="NCBI Taxonomy" id="1188319"/>
    <lineage>
        <taxon>Bacteria</taxon>
        <taxon>Pseudomonadati</taxon>
        <taxon>Pseudomonadota</taxon>
        <taxon>Betaproteobacteria</taxon>
        <taxon>Nitrosomonadales</taxon>
        <taxon>Gallionellaceae</taxon>
        <taxon>Ferriphaselus</taxon>
    </lineage>
</organism>
<accession>A0A2Z6G896</accession>
<evidence type="ECO:0000313" key="3">
    <source>
        <dbReference type="Proteomes" id="UP000033070"/>
    </source>
</evidence>
<proteinExistence type="predicted"/>
<dbReference type="RefSeq" id="WP_062625843.1">
    <property type="nucleotide sequence ID" value="NZ_AP018738.1"/>
</dbReference>
<feature type="transmembrane region" description="Helical" evidence="1">
    <location>
        <begin position="7"/>
        <end position="31"/>
    </location>
</feature>